<sequence>LYGGYCFVNNAAAAAQALLDGGMARVAVVDVDYHHGNGTQDIFWSRGDVLVASLHGDPRHEYPFFTGYADERGDGDGNGAN</sequence>
<dbReference type="GO" id="GO:0046872">
    <property type="term" value="F:metal ion binding"/>
    <property type="evidence" value="ECO:0007669"/>
    <property type="project" value="UniProtKB-KW"/>
</dbReference>
<dbReference type="PANTHER" id="PTHR10625:SF17">
    <property type="entry name" value="HISTONE DEACETYLASE 8"/>
    <property type="match status" value="1"/>
</dbReference>
<evidence type="ECO:0000256" key="1">
    <source>
        <dbReference type="ARBA" id="ARBA00001947"/>
    </source>
</evidence>
<dbReference type="GO" id="GO:0016787">
    <property type="term" value="F:hydrolase activity"/>
    <property type="evidence" value="ECO:0007669"/>
    <property type="project" value="UniProtKB-KW"/>
</dbReference>
<feature type="non-terminal residue" evidence="7">
    <location>
        <position position="1"/>
    </location>
</feature>
<comment type="similarity">
    <text evidence="2">Belongs to the histone deacetylase family.</text>
</comment>
<dbReference type="InterPro" id="IPR023696">
    <property type="entry name" value="Ureohydrolase_dom_sf"/>
</dbReference>
<protein>
    <submittedName>
        <fullName evidence="7">Histone deacetylase family protein</fullName>
    </submittedName>
</protein>
<dbReference type="EMBL" id="WNHJ01001014">
    <property type="protein sequence ID" value="MTV64582.1"/>
    <property type="molecule type" value="Genomic_DNA"/>
</dbReference>
<evidence type="ECO:0000256" key="3">
    <source>
        <dbReference type="ARBA" id="ARBA00022723"/>
    </source>
</evidence>
<evidence type="ECO:0000259" key="6">
    <source>
        <dbReference type="Pfam" id="PF00850"/>
    </source>
</evidence>
<dbReference type="Proteomes" id="UP000474228">
    <property type="component" value="Unassembled WGS sequence"/>
</dbReference>
<comment type="cofactor">
    <cofactor evidence="1">
        <name>Zn(2+)</name>
        <dbReference type="ChEBI" id="CHEBI:29105"/>
    </cofactor>
</comment>
<dbReference type="InterPro" id="IPR037138">
    <property type="entry name" value="His_deacetylse_dom_sf"/>
</dbReference>
<evidence type="ECO:0000256" key="5">
    <source>
        <dbReference type="ARBA" id="ARBA00022833"/>
    </source>
</evidence>
<evidence type="ECO:0000313" key="7">
    <source>
        <dbReference type="EMBL" id="MTV64582.1"/>
    </source>
</evidence>
<gene>
    <name evidence="7" type="ORF">GM539_14705</name>
</gene>
<organism evidence="7 8">
    <name type="scientific">Streptococcus pneumoniae</name>
    <dbReference type="NCBI Taxonomy" id="1313"/>
    <lineage>
        <taxon>Bacteria</taxon>
        <taxon>Bacillati</taxon>
        <taxon>Bacillota</taxon>
        <taxon>Bacilli</taxon>
        <taxon>Lactobacillales</taxon>
        <taxon>Streptococcaceae</taxon>
        <taxon>Streptococcus</taxon>
    </lineage>
</organism>
<proteinExistence type="inferred from homology"/>
<dbReference type="GO" id="GO:0004407">
    <property type="term" value="F:histone deacetylase activity"/>
    <property type="evidence" value="ECO:0007669"/>
    <property type="project" value="TreeGrafter"/>
</dbReference>
<keyword evidence="5" id="KW-0862">Zinc</keyword>
<dbReference type="AlphaFoldDB" id="A0A6G2D7P7"/>
<accession>A0A6G2D7P7</accession>
<evidence type="ECO:0000256" key="4">
    <source>
        <dbReference type="ARBA" id="ARBA00022801"/>
    </source>
</evidence>
<evidence type="ECO:0000256" key="2">
    <source>
        <dbReference type="ARBA" id="ARBA00005947"/>
    </source>
</evidence>
<dbReference type="Gene3D" id="3.40.800.20">
    <property type="entry name" value="Histone deacetylase domain"/>
    <property type="match status" value="1"/>
</dbReference>
<dbReference type="InterPro" id="IPR023801">
    <property type="entry name" value="His_deacetylse_dom"/>
</dbReference>
<dbReference type="Pfam" id="PF00850">
    <property type="entry name" value="Hist_deacetyl"/>
    <property type="match status" value="1"/>
</dbReference>
<feature type="domain" description="Histone deacetylase" evidence="6">
    <location>
        <begin position="3"/>
        <end position="80"/>
    </location>
</feature>
<feature type="non-terminal residue" evidence="7">
    <location>
        <position position="81"/>
    </location>
</feature>
<dbReference type="GO" id="GO:0040029">
    <property type="term" value="P:epigenetic regulation of gene expression"/>
    <property type="evidence" value="ECO:0007669"/>
    <property type="project" value="TreeGrafter"/>
</dbReference>
<keyword evidence="3" id="KW-0479">Metal-binding</keyword>
<dbReference type="PANTHER" id="PTHR10625">
    <property type="entry name" value="HISTONE DEACETYLASE HDAC1-RELATED"/>
    <property type="match status" value="1"/>
</dbReference>
<reference evidence="7 8" key="1">
    <citation type="submission" date="2019-11" db="EMBL/GenBank/DDBJ databases">
        <title>Growth characteristics of pneumococcus vary with the chemical composition of the capsule and with environmental conditions.</title>
        <authorList>
            <person name="Tothpal A."/>
            <person name="Desobry K."/>
            <person name="Joshi S."/>
            <person name="Wyllie A.L."/>
            <person name="Weinberger D.M."/>
        </authorList>
    </citation>
    <scope>NUCLEOTIDE SEQUENCE [LARGE SCALE GENOMIC DNA]</scope>
    <source>
        <strain evidence="8">pnumococcus22F</strain>
    </source>
</reference>
<dbReference type="SUPFAM" id="SSF52768">
    <property type="entry name" value="Arginase/deacetylase"/>
    <property type="match status" value="1"/>
</dbReference>
<keyword evidence="4" id="KW-0378">Hydrolase</keyword>
<evidence type="ECO:0000313" key="8">
    <source>
        <dbReference type="Proteomes" id="UP000474228"/>
    </source>
</evidence>
<name>A0A6G2D7P7_STREE</name>
<comment type="caution">
    <text evidence="7">The sequence shown here is derived from an EMBL/GenBank/DDBJ whole genome shotgun (WGS) entry which is preliminary data.</text>
</comment>